<comment type="similarity">
    <text evidence="1">Belongs to the AHA1 family.</text>
</comment>
<dbReference type="AlphaFoldDB" id="A0A5C1Y4W8"/>
<evidence type="ECO:0000259" key="2">
    <source>
        <dbReference type="Pfam" id="PF08327"/>
    </source>
</evidence>
<evidence type="ECO:0000313" key="3">
    <source>
        <dbReference type="EMBL" id="QEO09083.1"/>
    </source>
</evidence>
<keyword evidence="4" id="KW-1185">Reference proteome</keyword>
<dbReference type="Pfam" id="PF08327">
    <property type="entry name" value="AHSA1"/>
    <property type="match status" value="1"/>
</dbReference>
<dbReference type="InterPro" id="IPR013538">
    <property type="entry name" value="ASHA1/2-like_C"/>
</dbReference>
<dbReference type="EMBL" id="CP043504">
    <property type="protein sequence ID" value="QEO09083.1"/>
    <property type="molecule type" value="Genomic_DNA"/>
</dbReference>
<accession>A0A5C1Y4W8</accession>
<dbReference type="KEGG" id="lyk:FLP23_03050"/>
<dbReference type="Gene3D" id="3.30.530.20">
    <property type="match status" value="1"/>
</dbReference>
<dbReference type="RefSeq" id="WP_149324513.1">
    <property type="nucleotide sequence ID" value="NZ_CP043504.1"/>
</dbReference>
<dbReference type="CDD" id="cd07814">
    <property type="entry name" value="SRPBCC_CalC_Aha1-like"/>
    <property type="match status" value="1"/>
</dbReference>
<reference evidence="3 4" key="1">
    <citation type="submission" date="2019-09" db="EMBL/GenBank/DDBJ databases">
        <title>Genome sequencing of strain KACC 19322.</title>
        <authorList>
            <person name="Heo J."/>
            <person name="Kim S.-J."/>
            <person name="Kim J.-S."/>
            <person name="Hong S.-B."/>
            <person name="Kwon S.-W."/>
        </authorList>
    </citation>
    <scope>NUCLEOTIDE SEQUENCE [LARGE SCALE GENOMIC DNA]</scope>
    <source>
        <strain evidence="3 4">KACC 19322</strain>
    </source>
</reference>
<dbReference type="OrthoDB" id="3365660at2"/>
<organism evidence="3 4">
    <name type="scientific">Protaetiibacter larvae</name>
    <dbReference type="NCBI Taxonomy" id="2592654"/>
    <lineage>
        <taxon>Bacteria</taxon>
        <taxon>Bacillati</taxon>
        <taxon>Actinomycetota</taxon>
        <taxon>Actinomycetes</taxon>
        <taxon>Micrococcales</taxon>
        <taxon>Microbacteriaceae</taxon>
        <taxon>Protaetiibacter</taxon>
    </lineage>
</organism>
<proteinExistence type="inferred from homology"/>
<dbReference type="Proteomes" id="UP000322159">
    <property type="component" value="Chromosome"/>
</dbReference>
<evidence type="ECO:0000313" key="4">
    <source>
        <dbReference type="Proteomes" id="UP000322159"/>
    </source>
</evidence>
<gene>
    <name evidence="3" type="ORF">FLP23_03050</name>
</gene>
<protein>
    <submittedName>
        <fullName evidence="3">SRPBCC domain-containing protein</fullName>
    </submittedName>
</protein>
<dbReference type="SUPFAM" id="SSF55961">
    <property type="entry name" value="Bet v1-like"/>
    <property type="match status" value="1"/>
</dbReference>
<dbReference type="InterPro" id="IPR023393">
    <property type="entry name" value="START-like_dom_sf"/>
</dbReference>
<name>A0A5C1Y4W8_9MICO</name>
<evidence type="ECO:0000256" key="1">
    <source>
        <dbReference type="ARBA" id="ARBA00006817"/>
    </source>
</evidence>
<feature type="domain" description="Activator of Hsp90 ATPase homologue 1/2-like C-terminal" evidence="2">
    <location>
        <begin position="16"/>
        <end position="145"/>
    </location>
</feature>
<sequence length="148" mass="16137">MTGITAEGFEIHREFAAPPAAVFAALTTAEHFARWWGGAAVEVPLDRLDFEPVVGGTWSAVMVLPDGNTIDWAGTFLEITPDTRFVLTITDRPHEPEQAPVTFELSPTERGTLLHMTQVSPGFTAEQREATIAGWQTFLDVVAEIAEA</sequence>